<feature type="compositionally biased region" description="Acidic residues" evidence="1">
    <location>
        <begin position="340"/>
        <end position="355"/>
    </location>
</feature>
<dbReference type="EMBL" id="JABCKI010005836">
    <property type="protein sequence ID" value="KAG5637366.1"/>
    <property type="molecule type" value="Genomic_DNA"/>
</dbReference>
<evidence type="ECO:0000313" key="3">
    <source>
        <dbReference type="Proteomes" id="UP000717328"/>
    </source>
</evidence>
<dbReference type="AlphaFoldDB" id="A0A9P7K735"/>
<sequence>MAGKPFKVGRFAHTLRVRLMREHLGVDVDAMDEQDLMANGPVKPEFEQTWDPDAEQAYGKEEGVTQIKKSKQRTAVGNLFHDTLEGVQQVAHATKESAAKPIAKVLDHVGLTRDSIPQNGDETLIKERMMFTREGKEVPGFTSSIVPTLEEKVVAEQLSALEEELDVPTPRVEQKPFQMSPRSQHSDQMTLFDENASQPRTSDGALFGAPAGASKTAETDEEPPHALSGVNDADNAESAAPEARSHIRRSLNHQTWTLQTPRPKVDPEGFEDPISDAFWNKMWVASAVHNTEIYRRVFHAVPDDLITTWKQYKDFIIHHDRLTRMPQDRMPSEPATQVPSEDDVEETEEGYDEEMQASKESFEASSTPTPTNSASNLEKEAKPKRYAKGTEPFEKWEREEMEQLLKQTNGHLGMIVNCNAHIV</sequence>
<name>A0A9P7K735_9AGAR</name>
<feature type="region of interest" description="Disordered" evidence="1">
    <location>
        <begin position="165"/>
        <end position="269"/>
    </location>
</feature>
<feature type="region of interest" description="Disordered" evidence="1">
    <location>
        <begin position="326"/>
        <end position="394"/>
    </location>
</feature>
<proteinExistence type="predicted"/>
<reference evidence="2" key="1">
    <citation type="submission" date="2021-02" db="EMBL/GenBank/DDBJ databases">
        <authorList>
            <person name="Nieuwenhuis M."/>
            <person name="Van De Peppel L.J.J."/>
        </authorList>
    </citation>
    <scope>NUCLEOTIDE SEQUENCE</scope>
    <source>
        <strain evidence="2">D49</strain>
    </source>
</reference>
<comment type="caution">
    <text evidence="2">The sequence shown here is derived from an EMBL/GenBank/DDBJ whole genome shotgun (WGS) entry which is preliminary data.</text>
</comment>
<feature type="compositionally biased region" description="Polar residues" evidence="1">
    <location>
        <begin position="180"/>
        <end position="201"/>
    </location>
</feature>
<gene>
    <name evidence="2" type="ORF">H0H81_004831</name>
</gene>
<dbReference type="OrthoDB" id="14911at2759"/>
<keyword evidence="3" id="KW-1185">Reference proteome</keyword>
<organism evidence="2 3">
    <name type="scientific">Sphagnurus paluster</name>
    <dbReference type="NCBI Taxonomy" id="117069"/>
    <lineage>
        <taxon>Eukaryota</taxon>
        <taxon>Fungi</taxon>
        <taxon>Dikarya</taxon>
        <taxon>Basidiomycota</taxon>
        <taxon>Agaricomycotina</taxon>
        <taxon>Agaricomycetes</taxon>
        <taxon>Agaricomycetidae</taxon>
        <taxon>Agaricales</taxon>
        <taxon>Tricholomatineae</taxon>
        <taxon>Lyophyllaceae</taxon>
        <taxon>Sphagnurus</taxon>
    </lineage>
</organism>
<feature type="compositionally biased region" description="Low complexity" evidence="1">
    <location>
        <begin position="364"/>
        <end position="376"/>
    </location>
</feature>
<evidence type="ECO:0000256" key="1">
    <source>
        <dbReference type="SAM" id="MobiDB-lite"/>
    </source>
</evidence>
<accession>A0A9P7K735</accession>
<reference evidence="2" key="2">
    <citation type="submission" date="2021-10" db="EMBL/GenBank/DDBJ databases">
        <title>Phylogenomics reveals ancestral predisposition of the termite-cultivated fungus Termitomyces towards a domesticated lifestyle.</title>
        <authorList>
            <person name="Auxier B."/>
            <person name="Grum-Grzhimaylo A."/>
            <person name="Cardenas M.E."/>
            <person name="Lodge J.D."/>
            <person name="Laessoe T."/>
            <person name="Pedersen O."/>
            <person name="Smith M.E."/>
            <person name="Kuyper T.W."/>
            <person name="Franco-Molano E.A."/>
            <person name="Baroni T.J."/>
            <person name="Aanen D.K."/>
        </authorList>
    </citation>
    <scope>NUCLEOTIDE SEQUENCE</scope>
    <source>
        <strain evidence="2">D49</strain>
    </source>
</reference>
<protein>
    <submittedName>
        <fullName evidence="2">Uncharacterized protein</fullName>
    </submittedName>
</protein>
<evidence type="ECO:0000313" key="2">
    <source>
        <dbReference type="EMBL" id="KAG5637366.1"/>
    </source>
</evidence>
<dbReference type="Proteomes" id="UP000717328">
    <property type="component" value="Unassembled WGS sequence"/>
</dbReference>